<dbReference type="AlphaFoldDB" id="A0A7S1XJ81"/>
<protein>
    <recommendedName>
        <fullName evidence="2">Fe2OG dioxygenase domain-containing protein</fullName>
    </recommendedName>
</protein>
<organism evidence="1">
    <name type="scientific">Erythrolobus australicus</name>
    <dbReference type="NCBI Taxonomy" id="1077150"/>
    <lineage>
        <taxon>Eukaryota</taxon>
        <taxon>Rhodophyta</taxon>
        <taxon>Bangiophyceae</taxon>
        <taxon>Porphyridiales</taxon>
        <taxon>Porphyridiaceae</taxon>
        <taxon>Erythrolobus</taxon>
    </lineage>
</organism>
<dbReference type="EMBL" id="HBGI01003278">
    <property type="protein sequence ID" value="CAD9240387.1"/>
    <property type="molecule type" value="Transcribed_RNA"/>
</dbReference>
<name>A0A7S1XJ81_9RHOD</name>
<proteinExistence type="predicted"/>
<gene>
    <name evidence="1" type="ORF">EAUS1353_LOCUS2125</name>
</gene>
<sequence>MTPIWLSYYIDGSRQELHADVPHGPWAFVISLTHDADHGSAFTGGETMILEPRVLDYWRTFSSSEVVELPSLMTLHAPKFNRLLAFDPRMPHGVRIVEGTRDPTRARIVLHGWFAEPAPFFEGALSEEQATDALQDALDPLFERLAELPLAIGVLTLRLHIDGTDGSVRNVEGPLTDTLVARPQTLAEHEDPAAVREEIWAAVLDAMSSARFPASADGGDSWITLPLVFDDGDQ</sequence>
<reference evidence="1" key="1">
    <citation type="submission" date="2021-01" db="EMBL/GenBank/DDBJ databases">
        <authorList>
            <person name="Corre E."/>
            <person name="Pelletier E."/>
            <person name="Niang G."/>
            <person name="Scheremetjew M."/>
            <person name="Finn R."/>
            <person name="Kale V."/>
            <person name="Holt S."/>
            <person name="Cochrane G."/>
            <person name="Meng A."/>
            <person name="Brown T."/>
            <person name="Cohen L."/>
        </authorList>
    </citation>
    <scope>NUCLEOTIDE SEQUENCE</scope>
    <source>
        <strain evidence="1">CCMP3124</strain>
    </source>
</reference>
<accession>A0A7S1XJ81</accession>
<evidence type="ECO:0008006" key="2">
    <source>
        <dbReference type="Google" id="ProtNLM"/>
    </source>
</evidence>
<dbReference type="Gene3D" id="2.60.120.620">
    <property type="entry name" value="q2cbj1_9rhob like domain"/>
    <property type="match status" value="1"/>
</dbReference>
<evidence type="ECO:0000313" key="1">
    <source>
        <dbReference type="EMBL" id="CAD9240387.1"/>
    </source>
</evidence>